<sequence>MACMTFIRGFRRVNSLKYTKASLPTRHFCSAESNDENQSHTDARDIDENSLPRGRNLELVVSCLRVDRVIASGLGMGRRKASDYIAARKLFVNKENCKKAFLEVKEGDEIDLTLSKESDEVELSRFRVLAIDKNQTKKNKRRLSGIRFSRILMARKEFDEHYTQSGD</sequence>
<organism evidence="4 5">
    <name type="scientific">Porites evermanni</name>
    <dbReference type="NCBI Taxonomy" id="104178"/>
    <lineage>
        <taxon>Eukaryota</taxon>
        <taxon>Metazoa</taxon>
        <taxon>Cnidaria</taxon>
        <taxon>Anthozoa</taxon>
        <taxon>Hexacorallia</taxon>
        <taxon>Scleractinia</taxon>
        <taxon>Fungiina</taxon>
        <taxon>Poritidae</taxon>
        <taxon>Porites</taxon>
    </lineage>
</organism>
<gene>
    <name evidence="4" type="ORF">PEVE_00039377</name>
</gene>
<reference evidence="4 5" key="1">
    <citation type="submission" date="2022-05" db="EMBL/GenBank/DDBJ databases">
        <authorList>
            <consortium name="Genoscope - CEA"/>
            <person name="William W."/>
        </authorList>
    </citation>
    <scope>NUCLEOTIDE SEQUENCE [LARGE SCALE GENOMIC DNA]</scope>
</reference>
<dbReference type="InterPro" id="IPR057896">
    <property type="entry name" value="MTRES1_C"/>
</dbReference>
<evidence type="ECO:0000313" key="5">
    <source>
        <dbReference type="Proteomes" id="UP001159427"/>
    </source>
</evidence>
<accession>A0ABN8MRG8</accession>
<dbReference type="Gene3D" id="3.10.290.10">
    <property type="entry name" value="RNA-binding S4 domain"/>
    <property type="match status" value="1"/>
</dbReference>
<comment type="caution">
    <text evidence="4">The sequence shown here is derived from an EMBL/GenBank/DDBJ whole genome shotgun (WGS) entry which is preliminary data.</text>
</comment>
<dbReference type="CDD" id="cd00165">
    <property type="entry name" value="S4"/>
    <property type="match status" value="1"/>
</dbReference>
<dbReference type="SMART" id="SM00363">
    <property type="entry name" value="S4"/>
    <property type="match status" value="1"/>
</dbReference>
<dbReference type="InterPro" id="IPR002942">
    <property type="entry name" value="S4_RNA-bd"/>
</dbReference>
<proteinExistence type="predicted"/>
<dbReference type="PANTHER" id="PTHR13633:SF3">
    <property type="entry name" value="MITOCHONDRIAL TRANSCRIPTION RESCUE FACTOR 1"/>
    <property type="match status" value="1"/>
</dbReference>
<dbReference type="EMBL" id="CALNXI010000694">
    <property type="protein sequence ID" value="CAH3034231.1"/>
    <property type="molecule type" value="Genomic_DNA"/>
</dbReference>
<dbReference type="InterPro" id="IPR036986">
    <property type="entry name" value="S4_RNA-bd_sf"/>
</dbReference>
<keyword evidence="1" id="KW-0694">RNA-binding</keyword>
<evidence type="ECO:0000256" key="1">
    <source>
        <dbReference type="PROSITE-ProRule" id="PRU00182"/>
    </source>
</evidence>
<feature type="compositionally biased region" description="Basic and acidic residues" evidence="2">
    <location>
        <begin position="37"/>
        <end position="47"/>
    </location>
</feature>
<keyword evidence="5" id="KW-1185">Reference proteome</keyword>
<dbReference type="Pfam" id="PF25818">
    <property type="entry name" value="MTRES1_C"/>
    <property type="match status" value="1"/>
</dbReference>
<evidence type="ECO:0000313" key="4">
    <source>
        <dbReference type="EMBL" id="CAH3034231.1"/>
    </source>
</evidence>
<protein>
    <recommendedName>
        <fullName evidence="3">RNA-binding S4 domain-containing protein</fullName>
    </recommendedName>
</protein>
<dbReference type="PANTHER" id="PTHR13633">
    <property type="entry name" value="MITOCHONDRIAL TRANSCRIPTION RESCUE FACTOR 1"/>
    <property type="match status" value="1"/>
</dbReference>
<feature type="domain" description="RNA-binding S4" evidence="3">
    <location>
        <begin position="64"/>
        <end position="126"/>
    </location>
</feature>
<dbReference type="Proteomes" id="UP001159427">
    <property type="component" value="Unassembled WGS sequence"/>
</dbReference>
<dbReference type="SUPFAM" id="SSF55174">
    <property type="entry name" value="Alpha-L RNA-binding motif"/>
    <property type="match status" value="1"/>
</dbReference>
<evidence type="ECO:0000259" key="3">
    <source>
        <dbReference type="SMART" id="SM00363"/>
    </source>
</evidence>
<feature type="region of interest" description="Disordered" evidence="2">
    <location>
        <begin position="29"/>
        <end position="49"/>
    </location>
</feature>
<name>A0ABN8MRG8_9CNID</name>
<evidence type="ECO:0000256" key="2">
    <source>
        <dbReference type="SAM" id="MobiDB-lite"/>
    </source>
</evidence>
<dbReference type="PROSITE" id="PS50889">
    <property type="entry name" value="S4"/>
    <property type="match status" value="1"/>
</dbReference>